<evidence type="ECO:0000313" key="5">
    <source>
        <dbReference type="Proteomes" id="UP000536179"/>
    </source>
</evidence>
<protein>
    <submittedName>
        <fullName evidence="4">Acetyl esterase/lipase</fullName>
    </submittedName>
</protein>
<dbReference type="GO" id="GO:0016787">
    <property type="term" value="F:hydrolase activity"/>
    <property type="evidence" value="ECO:0007669"/>
    <property type="project" value="UniProtKB-KW"/>
</dbReference>
<dbReference type="EMBL" id="JACHXU010000004">
    <property type="protein sequence ID" value="MBB3205850.1"/>
    <property type="molecule type" value="Genomic_DNA"/>
</dbReference>
<proteinExistence type="predicted"/>
<evidence type="ECO:0000256" key="1">
    <source>
        <dbReference type="ARBA" id="ARBA00022801"/>
    </source>
</evidence>
<reference evidence="4 5" key="1">
    <citation type="submission" date="2020-08" db="EMBL/GenBank/DDBJ databases">
        <title>Genomic Encyclopedia of Type Strains, Phase III (KMG-III): the genomes of soil and plant-associated and newly described type strains.</title>
        <authorList>
            <person name="Whitman W."/>
        </authorList>
    </citation>
    <scope>NUCLEOTIDE SEQUENCE [LARGE SCALE GENOMIC DNA]</scope>
    <source>
        <strain evidence="4 5">CECT 8075</strain>
    </source>
</reference>
<dbReference type="RefSeq" id="WP_184303800.1">
    <property type="nucleotide sequence ID" value="NZ_JACHXU010000004.1"/>
</dbReference>
<evidence type="ECO:0000313" key="4">
    <source>
        <dbReference type="EMBL" id="MBB3205850.1"/>
    </source>
</evidence>
<dbReference type="Proteomes" id="UP000536179">
    <property type="component" value="Unassembled WGS sequence"/>
</dbReference>
<feature type="signal peptide" evidence="2">
    <location>
        <begin position="1"/>
        <end position="16"/>
    </location>
</feature>
<accession>A0A7W5DWQ5</accession>
<feature type="chain" id="PRO_5030996765" evidence="2">
    <location>
        <begin position="17"/>
        <end position="308"/>
    </location>
</feature>
<comment type="caution">
    <text evidence="4">The sequence shown here is derived from an EMBL/GenBank/DDBJ whole genome shotgun (WGS) entry which is preliminary data.</text>
</comment>
<gene>
    <name evidence="4" type="ORF">FHS27_001654</name>
</gene>
<keyword evidence="1" id="KW-0378">Hydrolase</keyword>
<dbReference type="InterPro" id="IPR050300">
    <property type="entry name" value="GDXG_lipolytic_enzyme"/>
</dbReference>
<dbReference type="InterPro" id="IPR049492">
    <property type="entry name" value="BD-FAE-like_dom"/>
</dbReference>
<dbReference type="InterPro" id="IPR029058">
    <property type="entry name" value="AB_hydrolase_fold"/>
</dbReference>
<dbReference type="PANTHER" id="PTHR48081">
    <property type="entry name" value="AB HYDROLASE SUPERFAMILY PROTEIN C4A8.06C"/>
    <property type="match status" value="1"/>
</dbReference>
<keyword evidence="2" id="KW-0732">Signal</keyword>
<dbReference type="PANTHER" id="PTHR48081:SF13">
    <property type="entry name" value="ALPHA_BETA HYDROLASE"/>
    <property type="match status" value="1"/>
</dbReference>
<dbReference type="AlphaFoldDB" id="A0A7W5DWQ5"/>
<evidence type="ECO:0000259" key="3">
    <source>
        <dbReference type="Pfam" id="PF20434"/>
    </source>
</evidence>
<name>A0A7W5DWQ5_9BACT</name>
<organism evidence="4 5">
    <name type="scientific">Aporhodopirellula rubra</name>
    <dbReference type="NCBI Taxonomy" id="980271"/>
    <lineage>
        <taxon>Bacteria</taxon>
        <taxon>Pseudomonadati</taxon>
        <taxon>Planctomycetota</taxon>
        <taxon>Planctomycetia</taxon>
        <taxon>Pirellulales</taxon>
        <taxon>Pirellulaceae</taxon>
        <taxon>Aporhodopirellula</taxon>
    </lineage>
</organism>
<keyword evidence="5" id="KW-1185">Reference proteome</keyword>
<dbReference type="Pfam" id="PF20434">
    <property type="entry name" value="BD-FAE"/>
    <property type="match status" value="1"/>
</dbReference>
<feature type="domain" description="BD-FAE-like" evidence="3">
    <location>
        <begin position="50"/>
        <end position="257"/>
    </location>
</feature>
<dbReference type="Gene3D" id="3.40.50.1820">
    <property type="entry name" value="alpha/beta hydrolase"/>
    <property type="match status" value="1"/>
</dbReference>
<dbReference type="SUPFAM" id="SSF53474">
    <property type="entry name" value="alpha/beta-Hydrolases"/>
    <property type="match status" value="1"/>
</dbReference>
<evidence type="ECO:0000256" key="2">
    <source>
        <dbReference type="SAM" id="SignalP"/>
    </source>
</evidence>
<sequence length="308" mass="33714">MRSLFVFLCLSATCVAGTPASSPEKELAEFNTVKDIVFKTVDGQKLDMLLFLPKERQSQPMPVMLYTHGGGWRGGNKYAVLKSSFVGTLRLLLERGIACATIKYRLSRVGKATAFDSVVDCKDAARFLVKNAELYHFDPERIGVWGGSAGGHLSLMTGLAPGKLFAGDPSLEGFDPTIRCIASYYPATSFIRVDLFKGSAFEDSAKFAPILGGPYEEKQDMAKLLSPVEYLTMSSPPVLILHGDNDTVLPIATSQYMLEVAEKIDANVEMLVVKDGGHSFKGKNLQPTLPEIQQFAAEFIIRHLKPEP</sequence>